<proteinExistence type="predicted"/>
<keyword evidence="1" id="KW-0732">Signal</keyword>
<name>A0A1J0VZM2_9NOCA</name>
<dbReference type="Gene3D" id="3.40.50.1820">
    <property type="entry name" value="alpha/beta hydrolase"/>
    <property type="match status" value="1"/>
</dbReference>
<dbReference type="PANTHER" id="PTHR34853:SF1">
    <property type="entry name" value="LIPASE 5"/>
    <property type="match status" value="1"/>
</dbReference>
<dbReference type="InterPro" id="IPR005152">
    <property type="entry name" value="Lipase_secreted"/>
</dbReference>
<dbReference type="RefSeq" id="WP_071930618.1">
    <property type="nucleotide sequence ID" value="NZ_CP018082.1"/>
</dbReference>
<evidence type="ECO:0000313" key="3">
    <source>
        <dbReference type="Proteomes" id="UP000183810"/>
    </source>
</evidence>
<dbReference type="SUPFAM" id="SSF53474">
    <property type="entry name" value="alpha/beta-Hydrolases"/>
    <property type="match status" value="1"/>
</dbReference>
<feature type="chain" id="PRO_5012204594" evidence="1">
    <location>
        <begin position="33"/>
        <end position="384"/>
    </location>
</feature>
<protein>
    <submittedName>
        <fullName evidence="2">Lipase</fullName>
    </submittedName>
</protein>
<dbReference type="PIRSF" id="PIRSF029171">
    <property type="entry name" value="Esterase_LipA"/>
    <property type="match status" value="1"/>
</dbReference>
<dbReference type="KEGG" id="nsl:BOX37_29970"/>
<organism evidence="2 3">
    <name type="scientific">Nocardia mangyaensis</name>
    <dbReference type="NCBI Taxonomy" id="2213200"/>
    <lineage>
        <taxon>Bacteria</taxon>
        <taxon>Bacillati</taxon>
        <taxon>Actinomycetota</taxon>
        <taxon>Actinomycetes</taxon>
        <taxon>Mycobacteriales</taxon>
        <taxon>Nocardiaceae</taxon>
        <taxon>Nocardia</taxon>
    </lineage>
</organism>
<reference evidence="2" key="1">
    <citation type="submission" date="2016-11" db="EMBL/GenBank/DDBJ databases">
        <authorList>
            <person name="Jaros S."/>
            <person name="Januszkiewicz K."/>
            <person name="Wedrychowicz H."/>
        </authorList>
    </citation>
    <scope>NUCLEOTIDE SEQUENCE [LARGE SCALE GENOMIC DNA]</scope>
    <source>
        <strain evidence="2">Y48</strain>
    </source>
</reference>
<evidence type="ECO:0000256" key="1">
    <source>
        <dbReference type="SAM" id="SignalP"/>
    </source>
</evidence>
<dbReference type="GO" id="GO:0016042">
    <property type="term" value="P:lipid catabolic process"/>
    <property type="evidence" value="ECO:0007669"/>
    <property type="project" value="InterPro"/>
</dbReference>
<dbReference type="InterPro" id="IPR029058">
    <property type="entry name" value="AB_hydrolase_fold"/>
</dbReference>
<dbReference type="GO" id="GO:0004806">
    <property type="term" value="F:triacylglycerol lipase activity"/>
    <property type="evidence" value="ECO:0007669"/>
    <property type="project" value="InterPro"/>
</dbReference>
<dbReference type="OrthoDB" id="9798122at2"/>
<dbReference type="EMBL" id="CP018082">
    <property type="protein sequence ID" value="APE37453.1"/>
    <property type="molecule type" value="Genomic_DNA"/>
</dbReference>
<gene>
    <name evidence="2" type="ORF">BOX37_29970</name>
</gene>
<evidence type="ECO:0000313" key="2">
    <source>
        <dbReference type="EMBL" id="APE37453.1"/>
    </source>
</evidence>
<accession>A0A1J0VZM2</accession>
<dbReference type="AlphaFoldDB" id="A0A1J0VZM2"/>
<feature type="signal peptide" evidence="1">
    <location>
        <begin position="1"/>
        <end position="32"/>
    </location>
</feature>
<dbReference type="Pfam" id="PF03583">
    <property type="entry name" value="LIP"/>
    <property type="match status" value="1"/>
</dbReference>
<dbReference type="Proteomes" id="UP000183810">
    <property type="component" value="Chromosome"/>
</dbReference>
<sequence length="384" mass="40097">MRITRIAASKLAMTVVAATVTMTLLPATVATAQPEAGSVVGVEALSAAATLPGSARAERLLYRSTTVGDQPTTTSAAVYFPPGAAPEGGWPVIAWAHGTVGLGDDCAYSVAGPGAVERDWAYLSTWLRQGYAIVAADYAGLGGPGEHPYLNGIVEAHNVVDAVRAATDRYTDLSTKWVVVGQSQGGGAAVFTARYATEFGGPDLDYRGAVGTGVPAYIEDVLQLLGPGMPPIALSSHLSAYVLYILNGLRTTFPDLDIEGLLTDSGRTWLDRAQTTCIGPLGDELSDAKPSLGSMFARPLSSIPNLHGLLSSYMGLPESGYDRPLFLGQGLRDTDVVTPETLRFAAVLVANGEPVTVRTYPTDHNAAVNASLVDSLPFVQSLFA</sequence>
<keyword evidence="3" id="KW-1185">Reference proteome</keyword>
<dbReference type="PANTHER" id="PTHR34853">
    <property type="match status" value="1"/>
</dbReference>